<evidence type="ECO:0000259" key="1">
    <source>
        <dbReference type="Pfam" id="PF16916"/>
    </source>
</evidence>
<comment type="caution">
    <text evidence="2">The sequence shown here is derived from an EMBL/GenBank/DDBJ whole genome shotgun (WGS) entry which is preliminary data.</text>
</comment>
<dbReference type="SUPFAM" id="SSF160240">
    <property type="entry name" value="Cation efflux protein cytoplasmic domain-like"/>
    <property type="match status" value="1"/>
</dbReference>
<dbReference type="InterPro" id="IPR036837">
    <property type="entry name" value="Cation_efflux_CTD_sf"/>
</dbReference>
<protein>
    <recommendedName>
        <fullName evidence="1">Cation efflux protein cytoplasmic domain-containing protein</fullName>
    </recommendedName>
</protein>
<dbReference type="AlphaFoldDB" id="A0A0F9FZR1"/>
<sequence length="88" mass="10215">VRGIHHLHMRSLAHKRVIFSAHVWVDDQPISEAVEIRKEITRRLSEMGIKHVTLQFESGDFEHKGIFCDTCSTDDKVHGHEDDECYTC</sequence>
<dbReference type="Pfam" id="PF16916">
    <property type="entry name" value="ZT_dimer"/>
    <property type="match status" value="1"/>
</dbReference>
<accession>A0A0F9FZR1</accession>
<gene>
    <name evidence="2" type="ORF">LCGC14_2243250</name>
</gene>
<reference evidence="2" key="1">
    <citation type="journal article" date="2015" name="Nature">
        <title>Complex archaea that bridge the gap between prokaryotes and eukaryotes.</title>
        <authorList>
            <person name="Spang A."/>
            <person name="Saw J.H."/>
            <person name="Jorgensen S.L."/>
            <person name="Zaremba-Niedzwiedzka K."/>
            <person name="Martijn J."/>
            <person name="Lind A.E."/>
            <person name="van Eijk R."/>
            <person name="Schleper C."/>
            <person name="Guy L."/>
            <person name="Ettema T.J."/>
        </authorList>
    </citation>
    <scope>NUCLEOTIDE SEQUENCE</scope>
</reference>
<feature type="domain" description="Cation efflux protein cytoplasmic" evidence="1">
    <location>
        <begin position="1"/>
        <end position="57"/>
    </location>
</feature>
<proteinExistence type="predicted"/>
<feature type="non-terminal residue" evidence="2">
    <location>
        <position position="1"/>
    </location>
</feature>
<evidence type="ECO:0000313" key="2">
    <source>
        <dbReference type="EMBL" id="KKL56652.1"/>
    </source>
</evidence>
<dbReference type="InterPro" id="IPR027470">
    <property type="entry name" value="Cation_efflux_CTD"/>
</dbReference>
<dbReference type="EMBL" id="LAZR01030421">
    <property type="protein sequence ID" value="KKL56652.1"/>
    <property type="molecule type" value="Genomic_DNA"/>
</dbReference>
<organism evidence="2">
    <name type="scientific">marine sediment metagenome</name>
    <dbReference type="NCBI Taxonomy" id="412755"/>
    <lineage>
        <taxon>unclassified sequences</taxon>
        <taxon>metagenomes</taxon>
        <taxon>ecological metagenomes</taxon>
    </lineage>
</organism>
<name>A0A0F9FZR1_9ZZZZ</name>